<keyword evidence="6" id="KW-1185">Reference proteome</keyword>
<evidence type="ECO:0000259" key="3">
    <source>
        <dbReference type="PROSITE" id="PS50054"/>
    </source>
</evidence>
<dbReference type="PROSITE" id="PS50054">
    <property type="entry name" value="TYR_PHOSPHATASE_DUAL"/>
    <property type="match status" value="1"/>
</dbReference>
<evidence type="ECO:0000256" key="1">
    <source>
        <dbReference type="ARBA" id="ARBA00022801"/>
    </source>
</evidence>
<dbReference type="GO" id="GO:0016787">
    <property type="term" value="F:hydrolase activity"/>
    <property type="evidence" value="ECO:0007669"/>
    <property type="project" value="UniProtKB-KW"/>
</dbReference>
<dbReference type="InterPro" id="IPR020422">
    <property type="entry name" value="TYR_PHOSPHATASE_DUAL_dom"/>
</dbReference>
<dbReference type="Proteomes" id="UP000503820">
    <property type="component" value="Unassembled WGS sequence"/>
</dbReference>
<feature type="region of interest" description="Disordered" evidence="2">
    <location>
        <begin position="300"/>
        <end position="327"/>
    </location>
</feature>
<evidence type="ECO:0000259" key="4">
    <source>
        <dbReference type="PROSITE" id="PS50056"/>
    </source>
</evidence>
<accession>A0A7J0BY59</accession>
<dbReference type="EMBL" id="BLVP01000010">
    <property type="protein sequence ID" value="GFM37934.1"/>
    <property type="molecule type" value="Genomic_DNA"/>
</dbReference>
<gene>
    <name evidence="5" type="ORF">DSM19430T_26180</name>
</gene>
<dbReference type="RefSeq" id="WP_174410548.1">
    <property type="nucleotide sequence ID" value="NZ_BLVP01000010.1"/>
</dbReference>
<dbReference type="InterPro" id="IPR050561">
    <property type="entry name" value="PTP"/>
</dbReference>
<dbReference type="InterPro" id="IPR016130">
    <property type="entry name" value="Tyr_Pase_AS"/>
</dbReference>
<dbReference type="InterPro" id="IPR000387">
    <property type="entry name" value="Tyr_Pase_dom"/>
</dbReference>
<dbReference type="Pfam" id="PF22785">
    <property type="entry name" value="Tc-R-P"/>
    <property type="match status" value="1"/>
</dbReference>
<organism evidence="5 6">
    <name type="scientific">Desulfovibrio psychrotolerans</name>
    <dbReference type="NCBI Taxonomy" id="415242"/>
    <lineage>
        <taxon>Bacteria</taxon>
        <taxon>Pseudomonadati</taxon>
        <taxon>Thermodesulfobacteriota</taxon>
        <taxon>Desulfovibrionia</taxon>
        <taxon>Desulfovibrionales</taxon>
        <taxon>Desulfovibrionaceae</taxon>
        <taxon>Desulfovibrio</taxon>
    </lineage>
</organism>
<dbReference type="PROSITE" id="PS50056">
    <property type="entry name" value="TYR_PHOSPHATASE_2"/>
    <property type="match status" value="1"/>
</dbReference>
<sequence>MGQTLLHRLGCTLKRCLTDFMRPVEPSGTPAPDPAFPVHWVTSHLGAGPAPHARAHLKALSAQGIQCILNLCDELTELANIEREAGFEVYHLPIIDEEAPELEALDKALEWVDEALFLGKHVYVHCRHGIGRTGTVLNAYLLRKGLGHQLAARTLKRLRSQPANYDQWRTVRRYGRQNTPLTVCEPSLEFGKTVDLAPFITSYLALETQVETALDSLPPFPRCGRDHSQCCRSPVSLTLIEALVLSSRINTLIPATERSEIIRRAVDASRRERNARKGLAGDYCLSAADTLCPLNTESAAPQEDAPAQHGHDAEQHDHDAELSAAPQEAHPNGAVCSDLCMLYTYRPLKCRLFGLGETQSAALWQEQLVEPLKELSAQVFLALSGNLPEADPLRFSLPDVLSGKYVQTVFQKMLCAKDVCCTPLSSADSAE</sequence>
<dbReference type="InterPro" id="IPR029021">
    <property type="entry name" value="Prot-tyrosine_phosphatase-like"/>
</dbReference>
<dbReference type="PANTHER" id="PTHR23339">
    <property type="entry name" value="TYROSINE SPECIFIC PROTEIN PHOSPHATASE AND DUAL SPECIFICITY PROTEIN PHOSPHATASE"/>
    <property type="match status" value="1"/>
</dbReference>
<name>A0A7J0BY59_9BACT</name>
<proteinExistence type="predicted"/>
<reference evidence="5 6" key="1">
    <citation type="submission" date="2020-05" db="EMBL/GenBank/DDBJ databases">
        <title>Draft genome sequence of Desulfovibrio psychrotolerans JS1T.</title>
        <authorList>
            <person name="Ueno A."/>
            <person name="Tamazawa S."/>
            <person name="Tamamura S."/>
            <person name="Murakami T."/>
            <person name="Kiyama T."/>
            <person name="Inomata H."/>
            <person name="Amano Y."/>
            <person name="Miyakawa K."/>
            <person name="Tamaki H."/>
            <person name="Naganuma T."/>
            <person name="Kaneko K."/>
        </authorList>
    </citation>
    <scope>NUCLEOTIDE SEQUENCE [LARGE SCALE GENOMIC DNA]</scope>
    <source>
        <strain evidence="5 6">JS1</strain>
    </source>
</reference>
<feature type="compositionally biased region" description="Basic and acidic residues" evidence="2">
    <location>
        <begin position="309"/>
        <end position="321"/>
    </location>
</feature>
<evidence type="ECO:0000313" key="6">
    <source>
        <dbReference type="Proteomes" id="UP000503820"/>
    </source>
</evidence>
<evidence type="ECO:0000313" key="5">
    <source>
        <dbReference type="EMBL" id="GFM37934.1"/>
    </source>
</evidence>
<dbReference type="FunFam" id="3.90.190.10:FF:000157">
    <property type="entry name" value="Protein-tyrosine phosphatase"/>
    <property type="match status" value="1"/>
</dbReference>
<protein>
    <submittedName>
        <fullName evidence="5">Protein phosphatase</fullName>
    </submittedName>
</protein>
<dbReference type="Gene3D" id="3.90.190.10">
    <property type="entry name" value="Protein tyrosine phosphatase superfamily"/>
    <property type="match status" value="1"/>
</dbReference>
<dbReference type="PROSITE" id="PS00383">
    <property type="entry name" value="TYR_PHOSPHATASE_1"/>
    <property type="match status" value="1"/>
</dbReference>
<dbReference type="AlphaFoldDB" id="A0A7J0BY59"/>
<keyword evidence="1" id="KW-0378">Hydrolase</keyword>
<feature type="domain" description="Tyrosine-protein phosphatase" evidence="3">
    <location>
        <begin position="36"/>
        <end position="180"/>
    </location>
</feature>
<feature type="domain" description="Tyrosine specific protein phosphatases" evidence="4">
    <location>
        <begin position="106"/>
        <end position="159"/>
    </location>
</feature>
<dbReference type="SUPFAM" id="SSF52799">
    <property type="entry name" value="(Phosphotyrosine protein) phosphatases II"/>
    <property type="match status" value="1"/>
</dbReference>
<evidence type="ECO:0000256" key="2">
    <source>
        <dbReference type="SAM" id="MobiDB-lite"/>
    </source>
</evidence>
<comment type="caution">
    <text evidence="5">The sequence shown here is derived from an EMBL/GenBank/DDBJ whole genome shotgun (WGS) entry which is preliminary data.</text>
</comment>
<dbReference type="SMART" id="SM00195">
    <property type="entry name" value="DSPc"/>
    <property type="match status" value="1"/>
</dbReference>